<sequence length="296" mass="32795">MQIGNKISEKTLTFLNTRSPGPLVEYHPEGKILMGLDFHDYSFQTRYYFHPSYFSVHAYKHDIAIIEFPEDTDFQIPPIKLASNYVEKDGDMAIAAGYGFYKWQGSQITGTPEHPKVLQNATVPVHASCPGISSASICSATCERHADQGDSGGPLMFKRNGTYYQVGVFSTINPYNETFIINTYTRLSLECEWIKKITKGEAKCEPLPEDPNPQPSKPVALNQPKCAPVKPASQPDEEGHVNPADQTEIPSDQTGIPSDENGVTAPQISQTEALKSNSNFAALNIILFFAAFFFFD</sequence>
<dbReference type="Pfam" id="PF00089">
    <property type="entry name" value="Trypsin"/>
    <property type="match status" value="1"/>
</dbReference>
<dbReference type="SMART" id="SM00020">
    <property type="entry name" value="Tryp_SPc"/>
    <property type="match status" value="1"/>
</dbReference>
<evidence type="ECO:0000313" key="7">
    <source>
        <dbReference type="WBParaSite" id="PSU_v2.g7283.t1"/>
    </source>
</evidence>
<evidence type="ECO:0000256" key="1">
    <source>
        <dbReference type="ARBA" id="ARBA00023157"/>
    </source>
</evidence>
<organism evidence="6 7">
    <name type="scientific">Panagrolaimus superbus</name>
    <dbReference type="NCBI Taxonomy" id="310955"/>
    <lineage>
        <taxon>Eukaryota</taxon>
        <taxon>Metazoa</taxon>
        <taxon>Ecdysozoa</taxon>
        <taxon>Nematoda</taxon>
        <taxon>Chromadorea</taxon>
        <taxon>Rhabditida</taxon>
        <taxon>Tylenchina</taxon>
        <taxon>Panagrolaimomorpha</taxon>
        <taxon>Panagrolaimoidea</taxon>
        <taxon>Panagrolaimidae</taxon>
        <taxon>Panagrolaimus</taxon>
    </lineage>
</organism>
<evidence type="ECO:0000256" key="2">
    <source>
        <dbReference type="ARBA" id="ARBA00024195"/>
    </source>
</evidence>
<dbReference type="SUPFAM" id="SSF50494">
    <property type="entry name" value="Trypsin-like serine proteases"/>
    <property type="match status" value="1"/>
</dbReference>
<comment type="similarity">
    <text evidence="2">Belongs to the peptidase S1 family. CLIP subfamily.</text>
</comment>
<dbReference type="InterPro" id="IPR009003">
    <property type="entry name" value="Peptidase_S1_PA"/>
</dbReference>
<keyword evidence="1" id="KW-1015">Disulfide bond</keyword>
<keyword evidence="4" id="KW-1133">Transmembrane helix</keyword>
<keyword evidence="6" id="KW-1185">Reference proteome</keyword>
<dbReference type="PROSITE" id="PS50240">
    <property type="entry name" value="TRYPSIN_DOM"/>
    <property type="match status" value="1"/>
</dbReference>
<keyword evidence="4" id="KW-0812">Transmembrane</keyword>
<accession>A0A914Z5U9</accession>
<dbReference type="WBParaSite" id="PSU_v2.g7283.t1">
    <property type="protein sequence ID" value="PSU_v2.g7283.t1"/>
    <property type="gene ID" value="PSU_v2.g7283"/>
</dbReference>
<evidence type="ECO:0000313" key="6">
    <source>
        <dbReference type="Proteomes" id="UP000887577"/>
    </source>
</evidence>
<dbReference type="InterPro" id="IPR001254">
    <property type="entry name" value="Trypsin_dom"/>
</dbReference>
<reference evidence="7" key="1">
    <citation type="submission" date="2022-11" db="UniProtKB">
        <authorList>
            <consortium name="WormBaseParasite"/>
        </authorList>
    </citation>
    <scope>IDENTIFICATION</scope>
</reference>
<dbReference type="GO" id="GO:0006508">
    <property type="term" value="P:proteolysis"/>
    <property type="evidence" value="ECO:0007669"/>
    <property type="project" value="InterPro"/>
</dbReference>
<dbReference type="Gene3D" id="2.40.10.10">
    <property type="entry name" value="Trypsin-like serine proteases"/>
    <property type="match status" value="1"/>
</dbReference>
<dbReference type="PANTHER" id="PTHR24256">
    <property type="entry name" value="TRYPTASE-RELATED"/>
    <property type="match status" value="1"/>
</dbReference>
<evidence type="ECO:0000256" key="3">
    <source>
        <dbReference type="SAM" id="MobiDB-lite"/>
    </source>
</evidence>
<feature type="transmembrane region" description="Helical" evidence="4">
    <location>
        <begin position="278"/>
        <end position="295"/>
    </location>
</feature>
<feature type="region of interest" description="Disordered" evidence="3">
    <location>
        <begin position="203"/>
        <end position="263"/>
    </location>
</feature>
<dbReference type="GO" id="GO:0004252">
    <property type="term" value="F:serine-type endopeptidase activity"/>
    <property type="evidence" value="ECO:0007669"/>
    <property type="project" value="InterPro"/>
</dbReference>
<dbReference type="InterPro" id="IPR043504">
    <property type="entry name" value="Peptidase_S1_PA_chymotrypsin"/>
</dbReference>
<name>A0A914Z5U9_9BILA</name>
<evidence type="ECO:0000256" key="4">
    <source>
        <dbReference type="SAM" id="Phobius"/>
    </source>
</evidence>
<protein>
    <submittedName>
        <fullName evidence="7">Peptidase S1 domain-containing protein</fullName>
    </submittedName>
</protein>
<dbReference type="InterPro" id="IPR051487">
    <property type="entry name" value="Ser/Thr_Proteases_Immune/Dev"/>
</dbReference>
<evidence type="ECO:0000259" key="5">
    <source>
        <dbReference type="PROSITE" id="PS50240"/>
    </source>
</evidence>
<feature type="compositionally biased region" description="Polar residues" evidence="3">
    <location>
        <begin position="244"/>
        <end position="256"/>
    </location>
</feature>
<feature type="domain" description="Peptidase S1" evidence="5">
    <location>
        <begin position="45"/>
        <end position="199"/>
    </location>
</feature>
<dbReference type="AlphaFoldDB" id="A0A914Z5U9"/>
<keyword evidence="4" id="KW-0472">Membrane</keyword>
<proteinExistence type="inferred from homology"/>
<dbReference type="Proteomes" id="UP000887577">
    <property type="component" value="Unplaced"/>
</dbReference>